<dbReference type="RefSeq" id="WP_241542415.1">
    <property type="nucleotide sequence ID" value="NZ_CAWQWN010000001.1"/>
</dbReference>
<dbReference type="EMBL" id="CP093245">
    <property type="protein sequence ID" value="UNH31385.1"/>
    <property type="molecule type" value="Genomic_DNA"/>
</dbReference>
<name>A0A9Q8V3X4_9GAMM</name>
<gene>
    <name evidence="1" type="ORF">MNY72_03430</name>
</gene>
<dbReference type="Proteomes" id="UP000829116">
    <property type="component" value="Chromosome"/>
</dbReference>
<reference evidence="1" key="1">
    <citation type="submission" date="2022-03" db="EMBL/GenBank/DDBJ databases">
        <title>ESBL-producing Moellerella wisconsensis and Escherichia marmotae isolated from wild game meat.</title>
        <authorList>
            <person name="Biggel M."/>
        </authorList>
    </citation>
    <scope>NUCLEOTIDE SEQUENCE</scope>
    <source>
        <strain evidence="1">W51</strain>
    </source>
</reference>
<sequence length="104" mass="12418">MNNNDELIKFKEIEKEIILPFLQNEFSFLNSVDILYQGIDQYVEIYAYLVNKKFVIEFDLSTIDHSITKNEILTVQEYEKNLQGKGRAKKEARDFLRKLMHKEV</sequence>
<organism evidence="1 2">
    <name type="scientific">Moellerella wisconsensis</name>
    <dbReference type="NCBI Taxonomy" id="158849"/>
    <lineage>
        <taxon>Bacteria</taxon>
        <taxon>Pseudomonadati</taxon>
        <taxon>Pseudomonadota</taxon>
        <taxon>Gammaproteobacteria</taxon>
        <taxon>Enterobacterales</taxon>
        <taxon>Morganellaceae</taxon>
        <taxon>Moellerella</taxon>
    </lineage>
</organism>
<evidence type="ECO:0000313" key="1">
    <source>
        <dbReference type="EMBL" id="UNH31385.1"/>
    </source>
</evidence>
<dbReference type="AlphaFoldDB" id="A0A9Q8V3X4"/>
<protein>
    <submittedName>
        <fullName evidence="1">Uncharacterized protein</fullName>
    </submittedName>
</protein>
<evidence type="ECO:0000313" key="2">
    <source>
        <dbReference type="Proteomes" id="UP000829116"/>
    </source>
</evidence>
<proteinExistence type="predicted"/>
<accession>A0A9Q8V3X4</accession>